<dbReference type="InterPro" id="IPR002852">
    <property type="entry name" value="UPF0251"/>
</dbReference>
<comment type="similarity">
    <text evidence="1 2">Belongs to the UPF0251 family.</text>
</comment>
<sequence>MPRKKCCRKVSISPVSEGFSPFGLSKRTSQSITLNLDEFEAIRLADHLGLYHEEAATRMGVSRATFGRILSAARGVVADALVNGKRLQIAGIDTHMVIECSSCGETSCLCSKENQHCKHDTNINLIPQ</sequence>
<accession>A0A1G6T2X7</accession>
<dbReference type="Pfam" id="PF02001">
    <property type="entry name" value="DUF134"/>
    <property type="match status" value="1"/>
</dbReference>
<reference evidence="3 4" key="1">
    <citation type="submission" date="2016-09" db="EMBL/GenBank/DDBJ databases">
        <authorList>
            <person name="Capua I."/>
            <person name="De Benedictis P."/>
            <person name="Joannis T."/>
            <person name="Lombin L.H."/>
            <person name="Cattoli G."/>
        </authorList>
    </citation>
    <scope>NUCLEOTIDE SEQUENCE [LARGE SCALE GENOMIC DNA]</scope>
    <source>
        <strain evidence="3 4">A7P-90m</strain>
    </source>
</reference>
<evidence type="ECO:0000313" key="4">
    <source>
        <dbReference type="Proteomes" id="UP000199452"/>
    </source>
</evidence>
<protein>
    <recommendedName>
        <fullName evidence="2">UPF0251 protein SAMN05216323_11096</fullName>
    </recommendedName>
</protein>
<proteinExistence type="inferred from homology"/>
<dbReference type="STRING" id="1640674.SAMN05216323_11096"/>
<dbReference type="RefSeq" id="WP_092440957.1">
    <property type="nucleotide sequence ID" value="NZ_FMYP01000109.1"/>
</dbReference>
<keyword evidence="4" id="KW-1185">Reference proteome</keyword>
<organism evidence="3 4">
    <name type="scientific">Williamwhitmania taraxaci</name>
    <dbReference type="NCBI Taxonomy" id="1640674"/>
    <lineage>
        <taxon>Bacteria</taxon>
        <taxon>Pseudomonadati</taxon>
        <taxon>Bacteroidota</taxon>
        <taxon>Bacteroidia</taxon>
        <taxon>Bacteroidales</taxon>
        <taxon>Williamwhitmaniaceae</taxon>
        <taxon>Williamwhitmania</taxon>
    </lineage>
</organism>
<dbReference type="GO" id="GO:0003677">
    <property type="term" value="F:DNA binding"/>
    <property type="evidence" value="ECO:0007669"/>
    <property type="project" value="UniProtKB-KW"/>
</dbReference>
<dbReference type="PANTHER" id="PTHR37478:SF2">
    <property type="entry name" value="UPF0251 PROTEIN TK0562"/>
    <property type="match status" value="1"/>
</dbReference>
<evidence type="ECO:0000256" key="2">
    <source>
        <dbReference type="HAMAP-Rule" id="MF_00674"/>
    </source>
</evidence>
<dbReference type="EMBL" id="FMYP01000109">
    <property type="protein sequence ID" value="SDD22896.1"/>
    <property type="molecule type" value="Genomic_DNA"/>
</dbReference>
<evidence type="ECO:0000256" key="1">
    <source>
        <dbReference type="ARBA" id="ARBA00009350"/>
    </source>
</evidence>
<name>A0A1G6T2X7_9BACT</name>
<dbReference type="OrthoDB" id="280278at2"/>
<gene>
    <name evidence="3" type="ORF">SAMN05216323_11096</name>
</gene>
<keyword evidence="3" id="KW-0238">DNA-binding</keyword>
<dbReference type="PANTHER" id="PTHR37478">
    <property type="match status" value="1"/>
</dbReference>
<dbReference type="AlphaFoldDB" id="A0A1G6T2X7"/>
<dbReference type="HAMAP" id="MF_00674">
    <property type="entry name" value="UPF0251"/>
    <property type="match status" value="1"/>
</dbReference>
<evidence type="ECO:0000313" key="3">
    <source>
        <dbReference type="EMBL" id="SDD22896.1"/>
    </source>
</evidence>
<dbReference type="Proteomes" id="UP000199452">
    <property type="component" value="Unassembled WGS sequence"/>
</dbReference>